<accession>A0A830ZW72</accession>
<reference evidence="2 3" key="1">
    <citation type="submission" date="2012-11" db="EMBL/GenBank/DDBJ databases">
        <authorList>
            <person name="Linke B."/>
        </authorList>
    </citation>
    <scope>NUCLEOTIDE SEQUENCE [LARGE SCALE GENOMIC DNA]</scope>
    <source>
        <strain evidence="3">CFBP 1232</strain>
    </source>
</reference>
<gene>
    <name evidence="2" type="ORF">BN437_2003</name>
</gene>
<evidence type="ECO:0000256" key="1">
    <source>
        <dbReference type="SAM" id="Phobius"/>
    </source>
</evidence>
<sequence length="33" mass="3344">MGADHQRGFVGSIFGHGILLGVFSMLSPGVQAG</sequence>
<dbReference type="Proteomes" id="UP000013111">
    <property type="component" value="Unassembled WGS sequence"/>
</dbReference>
<dbReference type="EMBL" id="CAPB01000020">
    <property type="protein sequence ID" value="CCO93933.1"/>
    <property type="molecule type" value="Genomic_DNA"/>
</dbReference>
<reference evidence="2 3" key="2">
    <citation type="submission" date="2013-04" db="EMBL/GenBank/DDBJ databases">
        <title>Comparative genomics of 12 strains of Erwinia amylovora identifies a pan-genome with a large conserved core and provides insights into host specificity.</title>
        <authorList>
            <person name="Mann R.A."/>
            <person name="Smits T.H.M."/>
            <person name="Buehlmann A."/>
            <person name="Blom J."/>
            <person name="Goesmann A."/>
            <person name="Frey J.E."/>
            <person name="Plummer K.M."/>
            <person name="Beer S.V."/>
            <person name="Luck J."/>
            <person name="Duffy B."/>
            <person name="Rodoni B."/>
        </authorList>
    </citation>
    <scope>NUCLEOTIDE SEQUENCE [LARGE SCALE GENOMIC DNA]</scope>
    <source>
        <strain evidence="3">CFBP 1232</strain>
    </source>
</reference>
<keyword evidence="1" id="KW-1133">Transmembrane helix</keyword>
<comment type="caution">
    <text evidence="2">The sequence shown here is derived from an EMBL/GenBank/DDBJ whole genome shotgun (WGS) entry which is preliminary data.</text>
</comment>
<name>A0A830ZW72_ERWAM</name>
<feature type="transmembrane region" description="Helical" evidence="1">
    <location>
        <begin position="9"/>
        <end position="30"/>
    </location>
</feature>
<evidence type="ECO:0000313" key="3">
    <source>
        <dbReference type="Proteomes" id="UP000013111"/>
    </source>
</evidence>
<keyword evidence="1" id="KW-0472">Membrane</keyword>
<keyword evidence="1" id="KW-0812">Transmembrane</keyword>
<evidence type="ECO:0000313" key="2">
    <source>
        <dbReference type="EMBL" id="CCO93933.1"/>
    </source>
</evidence>
<dbReference type="AlphaFoldDB" id="A0A830ZW72"/>
<proteinExistence type="predicted"/>
<organism evidence="2 3">
    <name type="scientific">Erwinia amylovora NBRC 12687 = CFBP 1232</name>
    <dbReference type="NCBI Taxonomy" id="1219359"/>
    <lineage>
        <taxon>Bacteria</taxon>
        <taxon>Pseudomonadati</taxon>
        <taxon>Pseudomonadota</taxon>
        <taxon>Gammaproteobacteria</taxon>
        <taxon>Enterobacterales</taxon>
        <taxon>Erwiniaceae</taxon>
        <taxon>Erwinia</taxon>
    </lineage>
</organism>
<protein>
    <submittedName>
        <fullName evidence="2">Uncharacterized protein</fullName>
    </submittedName>
</protein>